<dbReference type="HAMAP" id="MF_01209">
    <property type="entry name" value="CPSase_S_chain"/>
    <property type="match status" value="1"/>
</dbReference>
<accession>A0A8K0NT86</accession>
<evidence type="ECO:0000256" key="11">
    <source>
        <dbReference type="ARBA" id="ARBA00044168"/>
    </source>
</evidence>
<comment type="catalytic activity">
    <reaction evidence="14">
        <text>L-glutamine + H2O = L-glutamate + NH4(+)</text>
        <dbReference type="Rhea" id="RHEA:15889"/>
        <dbReference type="ChEBI" id="CHEBI:15377"/>
        <dbReference type="ChEBI" id="CHEBI:28938"/>
        <dbReference type="ChEBI" id="CHEBI:29985"/>
        <dbReference type="ChEBI" id="CHEBI:58359"/>
    </reaction>
</comment>
<evidence type="ECO:0000256" key="6">
    <source>
        <dbReference type="ARBA" id="ARBA00022605"/>
    </source>
</evidence>
<dbReference type="GO" id="GO:0006207">
    <property type="term" value="P:'de novo' pyrimidine nucleobase biosynthetic process"/>
    <property type="evidence" value="ECO:0007669"/>
    <property type="project" value="InterPro"/>
</dbReference>
<evidence type="ECO:0000256" key="14">
    <source>
        <dbReference type="ARBA" id="ARBA00049285"/>
    </source>
</evidence>
<dbReference type="GO" id="GO:0004088">
    <property type="term" value="F:carbamoyl-phosphate synthase (glutamine-hydrolyzing) activity"/>
    <property type="evidence" value="ECO:0007669"/>
    <property type="project" value="UniProtKB-EC"/>
</dbReference>
<dbReference type="PANTHER" id="PTHR43418">
    <property type="entry name" value="MULTIFUNCTIONAL TRYPTOPHAN BIOSYNTHESIS PROTEIN-RELATED"/>
    <property type="match status" value="1"/>
</dbReference>
<evidence type="ECO:0000256" key="1">
    <source>
        <dbReference type="ARBA" id="ARBA00005077"/>
    </source>
</evidence>
<comment type="caution">
    <text evidence="16">The sequence shown here is derived from an EMBL/GenBank/DDBJ whole genome shotgun (WGS) entry which is preliminary data.</text>
</comment>
<dbReference type="InterPro" id="IPR036480">
    <property type="entry name" value="CarbP_synth_ssu_N_sf"/>
</dbReference>
<protein>
    <recommendedName>
        <fullName evidence="11">Carbamoyl phosphate synthase arginine-specific small chain</fullName>
        <ecNumber evidence="3">6.3.5.5</ecNumber>
    </recommendedName>
    <alternativeName>
        <fullName evidence="12">Arginine-specific carbamoyl phosphate synthetase, glutamine chain</fullName>
    </alternativeName>
</protein>
<dbReference type="NCBIfam" id="TIGR01368">
    <property type="entry name" value="CPSaseIIsmall"/>
    <property type="match status" value="1"/>
</dbReference>
<dbReference type="InterPro" id="IPR029062">
    <property type="entry name" value="Class_I_gatase-like"/>
</dbReference>
<dbReference type="GO" id="GO:0005524">
    <property type="term" value="F:ATP binding"/>
    <property type="evidence" value="ECO:0007669"/>
    <property type="project" value="UniProtKB-KW"/>
</dbReference>
<dbReference type="PANTHER" id="PTHR43418:SF7">
    <property type="entry name" value="CARBAMOYL-PHOSPHATE SYNTHASE SMALL CHAIN"/>
    <property type="match status" value="1"/>
</dbReference>
<evidence type="ECO:0000256" key="5">
    <source>
        <dbReference type="ARBA" id="ARBA00022598"/>
    </source>
</evidence>
<dbReference type="GO" id="GO:0006526">
    <property type="term" value="P:L-arginine biosynthetic process"/>
    <property type="evidence" value="ECO:0007669"/>
    <property type="project" value="UniProtKB-KW"/>
</dbReference>
<keyword evidence="5" id="KW-0436">Ligase</keyword>
<dbReference type="GO" id="GO:0006541">
    <property type="term" value="P:glutamine metabolic process"/>
    <property type="evidence" value="ECO:0007669"/>
    <property type="project" value="InterPro"/>
</dbReference>
<gene>
    <name evidence="16" type="ORF">FFLO_00753</name>
</gene>
<feature type="domain" description="Carbamoyl-phosphate synthase small subunit N-terminal" evidence="15">
    <location>
        <begin position="52"/>
        <end position="192"/>
    </location>
</feature>
<proteinExistence type="inferred from homology"/>
<keyword evidence="9" id="KW-0315">Glutamine amidotransferase</keyword>
<reference evidence="16" key="1">
    <citation type="submission" date="2020-04" db="EMBL/GenBank/DDBJ databases">
        <title>Analysis of mating type loci in Filobasidium floriforme.</title>
        <authorList>
            <person name="Nowrousian M."/>
        </authorList>
    </citation>
    <scope>NUCLEOTIDE SEQUENCE</scope>
    <source>
        <strain evidence="16">CBS 6242</strain>
    </source>
</reference>
<evidence type="ECO:0000313" key="17">
    <source>
        <dbReference type="Proteomes" id="UP000812966"/>
    </source>
</evidence>
<dbReference type="Gene3D" id="3.50.30.20">
    <property type="entry name" value="Carbamoyl-phosphate synthase small subunit, N-terminal domain"/>
    <property type="match status" value="1"/>
</dbReference>
<dbReference type="SMART" id="SM01097">
    <property type="entry name" value="CPSase_sm_chain"/>
    <property type="match status" value="1"/>
</dbReference>
<dbReference type="SUPFAM" id="SSF52317">
    <property type="entry name" value="Class I glutamine amidotransferase-like"/>
    <property type="match status" value="1"/>
</dbReference>
<dbReference type="OrthoDB" id="1924069at2759"/>
<comment type="pathway">
    <text evidence="1">Amino-acid biosynthesis; L-arginine biosynthesis; carbamoyl phosphate from bicarbonate: step 1/1.</text>
</comment>
<comment type="subunit">
    <text evidence="10">Heterodimer composed of 2 chains; the small (or glutamine) chain promotes the hydrolysis of glutamine to ammonia, which is used by the large (or ammonia) chain to synthesize carbamoyl phosphate.</text>
</comment>
<evidence type="ECO:0000256" key="7">
    <source>
        <dbReference type="ARBA" id="ARBA00022741"/>
    </source>
</evidence>
<evidence type="ECO:0000256" key="12">
    <source>
        <dbReference type="ARBA" id="ARBA00044340"/>
    </source>
</evidence>
<keyword evidence="7" id="KW-0547">Nucleotide-binding</keyword>
<dbReference type="EMBL" id="JABELV010000009">
    <property type="protein sequence ID" value="KAG7571241.1"/>
    <property type="molecule type" value="Genomic_DNA"/>
</dbReference>
<comment type="catalytic activity">
    <reaction evidence="13">
        <text>hydrogencarbonate + L-glutamine + 2 ATP + H2O = carbamoyl phosphate + L-glutamate + 2 ADP + phosphate + 2 H(+)</text>
        <dbReference type="Rhea" id="RHEA:18633"/>
        <dbReference type="ChEBI" id="CHEBI:15377"/>
        <dbReference type="ChEBI" id="CHEBI:15378"/>
        <dbReference type="ChEBI" id="CHEBI:17544"/>
        <dbReference type="ChEBI" id="CHEBI:29985"/>
        <dbReference type="ChEBI" id="CHEBI:30616"/>
        <dbReference type="ChEBI" id="CHEBI:43474"/>
        <dbReference type="ChEBI" id="CHEBI:58228"/>
        <dbReference type="ChEBI" id="CHEBI:58359"/>
        <dbReference type="ChEBI" id="CHEBI:456216"/>
        <dbReference type="EC" id="6.3.5.5"/>
    </reaction>
</comment>
<evidence type="ECO:0000256" key="9">
    <source>
        <dbReference type="ARBA" id="ARBA00022962"/>
    </source>
</evidence>
<dbReference type="SUPFAM" id="SSF52021">
    <property type="entry name" value="Carbamoyl phosphate synthetase, small subunit N-terminal domain"/>
    <property type="match status" value="1"/>
</dbReference>
<evidence type="ECO:0000256" key="2">
    <source>
        <dbReference type="ARBA" id="ARBA00007800"/>
    </source>
</evidence>
<dbReference type="InterPro" id="IPR035686">
    <property type="entry name" value="CPSase_GATase1"/>
</dbReference>
<dbReference type="FunFam" id="3.50.30.20:FF:000003">
    <property type="entry name" value="Carbamoyl-phosphate synthase arginine-specific small chain"/>
    <property type="match status" value="1"/>
</dbReference>
<keyword evidence="6" id="KW-0028">Amino-acid biosynthesis</keyword>
<dbReference type="Pfam" id="PF00988">
    <property type="entry name" value="CPSase_sm_chain"/>
    <property type="match status" value="1"/>
</dbReference>
<dbReference type="Gene3D" id="3.40.50.880">
    <property type="match status" value="1"/>
</dbReference>
<evidence type="ECO:0000256" key="8">
    <source>
        <dbReference type="ARBA" id="ARBA00022840"/>
    </source>
</evidence>
<dbReference type="AlphaFoldDB" id="A0A8K0NT86"/>
<dbReference type="InterPro" id="IPR017926">
    <property type="entry name" value="GATASE"/>
</dbReference>
<dbReference type="InterPro" id="IPR006274">
    <property type="entry name" value="CarbamoylP_synth_ssu"/>
</dbReference>
<dbReference type="InterPro" id="IPR050472">
    <property type="entry name" value="Anth_synth/Amidotransfase"/>
</dbReference>
<keyword evidence="4" id="KW-0055">Arginine biosynthesis</keyword>
<evidence type="ECO:0000256" key="4">
    <source>
        <dbReference type="ARBA" id="ARBA00022571"/>
    </source>
</evidence>
<dbReference type="GO" id="GO:0005737">
    <property type="term" value="C:cytoplasm"/>
    <property type="evidence" value="ECO:0007669"/>
    <property type="project" value="UniProtKB-ARBA"/>
</dbReference>
<evidence type="ECO:0000313" key="16">
    <source>
        <dbReference type="EMBL" id="KAG7571241.1"/>
    </source>
</evidence>
<dbReference type="PROSITE" id="PS51273">
    <property type="entry name" value="GATASE_TYPE_1"/>
    <property type="match status" value="1"/>
</dbReference>
<dbReference type="FunFam" id="3.40.50.880:FF:000016">
    <property type="entry name" value="Carbamoyl-phosphate synthase arginine-specific small chain"/>
    <property type="match status" value="1"/>
</dbReference>
<dbReference type="NCBIfam" id="NF009475">
    <property type="entry name" value="PRK12838.1"/>
    <property type="match status" value="1"/>
</dbReference>
<dbReference type="Proteomes" id="UP000812966">
    <property type="component" value="Unassembled WGS sequence"/>
</dbReference>
<dbReference type="PRINTS" id="PR00097">
    <property type="entry name" value="ANTSNTHASEII"/>
</dbReference>
<comment type="similarity">
    <text evidence="2">Belongs to the CarA family.</text>
</comment>
<keyword evidence="8" id="KW-0067">ATP-binding</keyword>
<dbReference type="PRINTS" id="PR00099">
    <property type="entry name" value="CPSGATASE"/>
</dbReference>
<dbReference type="PRINTS" id="PR00096">
    <property type="entry name" value="GATASE"/>
</dbReference>
<evidence type="ECO:0000256" key="13">
    <source>
        <dbReference type="ARBA" id="ARBA00048816"/>
    </source>
</evidence>
<evidence type="ECO:0000259" key="15">
    <source>
        <dbReference type="SMART" id="SM01097"/>
    </source>
</evidence>
<organism evidence="16 17">
    <name type="scientific">Filobasidium floriforme</name>
    <dbReference type="NCBI Taxonomy" id="5210"/>
    <lineage>
        <taxon>Eukaryota</taxon>
        <taxon>Fungi</taxon>
        <taxon>Dikarya</taxon>
        <taxon>Basidiomycota</taxon>
        <taxon>Agaricomycotina</taxon>
        <taxon>Tremellomycetes</taxon>
        <taxon>Filobasidiales</taxon>
        <taxon>Filobasidiaceae</taxon>
        <taxon>Filobasidium</taxon>
    </lineage>
</organism>
<evidence type="ECO:0000256" key="3">
    <source>
        <dbReference type="ARBA" id="ARBA00012738"/>
    </source>
</evidence>
<evidence type="ECO:0000256" key="10">
    <source>
        <dbReference type="ARBA" id="ARBA00044031"/>
    </source>
</evidence>
<dbReference type="EC" id="6.3.5.5" evidence="3"/>
<sequence length="461" mass="49934">MTRILPLLSKTLARARNSSSPFNPTNTLNLTRTLATPSTPKALYTPVLPPHDPAALHLKSGQTYEGQAFGAKRSVFGETVFSTSITSYTESMTDPSYLGQILVFTSPMIGNYGVPKNLARTNEPGIPILESTGIQCAGVVVSDVATKYSHHAAIEGLHEWCARYNVPGISGVDTRAITTLLRDQGTTLGRLAIGAEDVAQPRPADHEYWDPSKDNLIAQASTKEVYTLNPDGDVNIALLDFGAKANIVRSLVRRNARVTILPWDFDFNTVRDQYDGLFLSNGPGDPKSIMDTAMRVRKTIDEWNKPIFGICMGHQILGLAAGLEAYRMTFGNRGHNQPVLALANSGSIKAGRVYVTSQNHQYALKLTENFPEGWAPFFINCNDSSVEGIISTPESGKRIWGVQFHPESAGGPLDTIEMFTDFVDECRAGSKAGNKGGRSSLMVNKSDSAVVDAVKEVAVTA</sequence>
<keyword evidence="17" id="KW-1185">Reference proteome</keyword>
<dbReference type="CDD" id="cd01744">
    <property type="entry name" value="GATase1_CPSase"/>
    <property type="match status" value="1"/>
</dbReference>
<dbReference type="Pfam" id="PF00117">
    <property type="entry name" value="GATase"/>
    <property type="match status" value="1"/>
</dbReference>
<name>A0A8K0NT86_9TREE</name>
<dbReference type="InterPro" id="IPR002474">
    <property type="entry name" value="CarbamoylP_synth_ssu_N"/>
</dbReference>